<dbReference type="PROSITE" id="PS50943">
    <property type="entry name" value="HTH_CROC1"/>
    <property type="match status" value="1"/>
</dbReference>
<dbReference type="RefSeq" id="WP_056933428.1">
    <property type="nucleotide sequence ID" value="NZ_CP013050.1"/>
</dbReference>
<gene>
    <name evidence="6" type="ORF">TBCH5v1_0599</name>
</gene>
<dbReference type="InterPro" id="IPR059051">
    <property type="entry name" value="MTH_967_PDDEXK"/>
</dbReference>
<evidence type="ECO:0000313" key="6">
    <source>
        <dbReference type="EMBL" id="ALM74559.1"/>
    </source>
</evidence>
<evidence type="ECO:0000256" key="2">
    <source>
        <dbReference type="ARBA" id="ARBA00023125"/>
    </source>
</evidence>
<evidence type="ECO:0000313" key="7">
    <source>
        <dbReference type="Proteomes" id="UP000066042"/>
    </source>
</evidence>
<dbReference type="Pfam" id="PF26553">
    <property type="entry name" value="PDDEXK_19"/>
    <property type="match status" value="1"/>
</dbReference>
<dbReference type="Pfam" id="PF01381">
    <property type="entry name" value="HTH_3"/>
    <property type="match status" value="1"/>
</dbReference>
<dbReference type="Proteomes" id="UP000066042">
    <property type="component" value="Chromosome"/>
</dbReference>
<reference evidence="6 7" key="1">
    <citation type="journal article" date="2016" name="Genome Announc.">
        <title>Complete genome sequence of the hyperthermophilic and piezophilic archaeon Thermococcus barophilus Ch5, capable of growth at the expense of hydrogenogenesis from carbon monoxide and formate.</title>
        <authorList>
            <person name="Oger P."/>
            <person name="Sokolova T.G."/>
            <person name="Kozhevnikova D.A."/>
            <person name="Taranov E.A."/>
            <person name="Vannier P."/>
            <person name="Lee H.S."/>
            <person name="Kwon K.K."/>
            <person name="Kang S.G."/>
            <person name="Lee J.H."/>
            <person name="Bonch-Osmolovskaya E.A."/>
            <person name="Lebedinsky A.V."/>
        </authorList>
    </citation>
    <scope>NUCLEOTIDE SEQUENCE [LARGE SCALE GENOMIC DNA]</scope>
    <source>
        <strain evidence="7">Ch5</strain>
    </source>
</reference>
<dbReference type="GeneID" id="26135879"/>
<dbReference type="CDD" id="cd00093">
    <property type="entry name" value="HTH_XRE"/>
    <property type="match status" value="1"/>
</dbReference>
<evidence type="ECO:0000256" key="4">
    <source>
        <dbReference type="HAMAP-Rule" id="MF_00584"/>
    </source>
</evidence>
<name>A0A0S1X9X5_THEBA</name>
<protein>
    <recommendedName>
        <fullName evidence="4">Putative HTH-type transcriptional regulatory protein TBCH5v1_0599</fullName>
    </recommendedName>
</protein>
<dbReference type="AlphaFoldDB" id="A0A0S1X9X5"/>
<dbReference type="Gene3D" id="1.10.260.40">
    <property type="entry name" value="lambda repressor-like DNA-binding domains"/>
    <property type="match status" value="1"/>
</dbReference>
<keyword evidence="1 4" id="KW-0805">Transcription regulation</keyword>
<dbReference type="STRING" id="55802.TBCH5v1_0599"/>
<dbReference type="SMART" id="SM00530">
    <property type="entry name" value="HTH_XRE"/>
    <property type="match status" value="1"/>
</dbReference>
<accession>A0A0S1X9X5</accession>
<dbReference type="HAMAP" id="MF_00584">
    <property type="entry name" value="HTH_type_cro_C1"/>
    <property type="match status" value="1"/>
</dbReference>
<dbReference type="PATRIC" id="fig|55802.8.peg.593"/>
<keyword evidence="2 4" id="KW-0238">DNA-binding</keyword>
<dbReference type="EMBL" id="CP013050">
    <property type="protein sequence ID" value="ALM74559.1"/>
    <property type="molecule type" value="Genomic_DNA"/>
</dbReference>
<keyword evidence="3 4" id="KW-0804">Transcription</keyword>
<dbReference type="NCBIfam" id="NF003162">
    <property type="entry name" value="PRK04140.1"/>
    <property type="match status" value="1"/>
</dbReference>
<evidence type="ECO:0000256" key="3">
    <source>
        <dbReference type="ARBA" id="ARBA00023163"/>
    </source>
</evidence>
<feature type="domain" description="HTH cro/C1-type" evidence="5">
    <location>
        <begin position="132"/>
        <end position="190"/>
    </location>
</feature>
<evidence type="ECO:0000259" key="5">
    <source>
        <dbReference type="PROSITE" id="PS50943"/>
    </source>
</evidence>
<dbReference type="InterPro" id="IPR010982">
    <property type="entry name" value="Lambda_DNA-bd_dom_sf"/>
</dbReference>
<dbReference type="GO" id="GO:0003700">
    <property type="term" value="F:DNA-binding transcription factor activity"/>
    <property type="evidence" value="ECO:0007669"/>
    <property type="project" value="UniProtKB-UniRule"/>
</dbReference>
<dbReference type="SUPFAM" id="SSF47413">
    <property type="entry name" value="lambda repressor-like DNA-binding domains"/>
    <property type="match status" value="1"/>
</dbReference>
<dbReference type="GO" id="GO:0003677">
    <property type="term" value="F:DNA binding"/>
    <property type="evidence" value="ECO:0007669"/>
    <property type="project" value="UniProtKB-KW"/>
</dbReference>
<dbReference type="InterPro" id="IPR001387">
    <property type="entry name" value="Cro/C1-type_HTH"/>
</dbReference>
<evidence type="ECO:0000256" key="1">
    <source>
        <dbReference type="ARBA" id="ARBA00023015"/>
    </source>
</evidence>
<proteinExistence type="inferred from homology"/>
<organism evidence="6 7">
    <name type="scientific">Thermococcus barophilus</name>
    <dbReference type="NCBI Taxonomy" id="55802"/>
    <lineage>
        <taxon>Archaea</taxon>
        <taxon>Methanobacteriati</taxon>
        <taxon>Methanobacteriota</taxon>
        <taxon>Thermococci</taxon>
        <taxon>Thermococcales</taxon>
        <taxon>Thermococcaceae</taxon>
        <taxon>Thermococcus</taxon>
    </lineage>
</organism>
<dbReference type="InterPro" id="IPR020886">
    <property type="entry name" value="MTH_967-like"/>
</dbReference>
<sequence length="319" mass="36541">MIEKERLIRVVESILQGTGFRTARMEFKGACFDLVASRLFLLLFIKVLQNIDTLTKEQAEDLKRLAKFFQASPLIVGLKTKNDELEEGVVYERFGIYALNPQTLYDVIVENELPAIFAERGGFYVKINGEYLRYLREKYGYSIGELAELLGVSRKSLQNYERGEQAVSLDVAIRLEEIFNEPLAKPIDILHAKVEAKLDVKPENELEREIFERLKALGMGVVKIKKAPFNAISKEEEFKILTGIDQRKTKTTIKRAQMVNEVSKIIHSDGVFILEKTKTEVVGEIPLIPKKALSEIRDADELIEMIEELKKEIKKKIFS</sequence>